<proteinExistence type="predicted"/>
<evidence type="ECO:0000256" key="4">
    <source>
        <dbReference type="ARBA" id="ARBA00022840"/>
    </source>
</evidence>
<keyword evidence="2" id="KW-0677">Repeat</keyword>
<keyword evidence="7" id="KW-1185">Reference proteome</keyword>
<dbReference type="Gene3D" id="3.40.50.300">
    <property type="entry name" value="P-loop containing nucleotide triphosphate hydrolases"/>
    <property type="match status" value="3"/>
</dbReference>
<evidence type="ECO:0000256" key="1">
    <source>
        <dbReference type="ARBA" id="ARBA00022448"/>
    </source>
</evidence>
<keyword evidence="1" id="KW-0813">Transport</keyword>
<keyword evidence="4 6" id="KW-0067">ATP-binding</keyword>
<dbReference type="PANTHER" id="PTHR43790">
    <property type="entry name" value="CARBOHYDRATE TRANSPORT ATP-BINDING PROTEIN MG119-RELATED"/>
    <property type="match status" value="1"/>
</dbReference>
<organism evidence="6 7">
    <name type="scientific">Herbiconiux moechotypicola</name>
    <dbReference type="NCBI Taxonomy" id="637393"/>
    <lineage>
        <taxon>Bacteria</taxon>
        <taxon>Bacillati</taxon>
        <taxon>Actinomycetota</taxon>
        <taxon>Actinomycetes</taxon>
        <taxon>Micrococcales</taxon>
        <taxon>Microbacteriaceae</taxon>
        <taxon>Herbiconiux</taxon>
    </lineage>
</organism>
<sequence length="498" mass="51295">MAEGDVFRFGLAGRGELLARGGEIAVALGGPSSGLGGVAAEVVRRIARGSRRQPVYGFVGRRRGLAPALGVAENVFMGNERMRGSGLLQWGVDWEATRREAGELLRELGSSAAPTSPAAGLGEFDRLIVEIARALVREAVLLVLDEPFAELDQGEAARLVAALRVVVERGVAVLVLSERPHAALGYADAVSVVRDGEVVSMRVRGEWAADARGAADAVLRDVLTEMVAGRALVSALEGRASGAVGDAEAAELPLLEVSHWTVRDTVQPERVLVEDVGFAVAPGEIVGLAGFSGSGADALLLSVYGQSEGTKAGGVVAVLGAEVDTATVEKAIAAGLYLVAGDPPRYRLRFIGGLAVPVSASSVPRLAALGLIDRDSDTDPGDGVGGRLLGAVRSFGRSGSGPDQVAGLIREFPASERAVLLLSDPTKGLPEARRHEVRAGIRAVAAAGKGVVLASPDLAELAQLCDRVVVLADGRVTGEWRPASPPPLPGLAALLAPR</sequence>
<accession>A0ABP5QKY4</accession>
<dbReference type="PANTHER" id="PTHR43790:SF9">
    <property type="entry name" value="GALACTOFURANOSE TRANSPORTER ATP-BINDING PROTEIN YTFR"/>
    <property type="match status" value="1"/>
</dbReference>
<name>A0ABP5QKY4_9MICO</name>
<dbReference type="GO" id="GO:0005524">
    <property type="term" value="F:ATP binding"/>
    <property type="evidence" value="ECO:0007669"/>
    <property type="project" value="UniProtKB-KW"/>
</dbReference>
<feature type="domain" description="ABC transporter" evidence="5">
    <location>
        <begin position="252"/>
        <end position="498"/>
    </location>
</feature>
<dbReference type="SUPFAM" id="SSF52540">
    <property type="entry name" value="P-loop containing nucleoside triphosphate hydrolases"/>
    <property type="match status" value="2"/>
</dbReference>
<evidence type="ECO:0000256" key="2">
    <source>
        <dbReference type="ARBA" id="ARBA00022737"/>
    </source>
</evidence>
<gene>
    <name evidence="6" type="primary">gguA_2</name>
    <name evidence="6" type="ORF">GCM10009851_25420</name>
</gene>
<evidence type="ECO:0000259" key="5">
    <source>
        <dbReference type="PROSITE" id="PS50893"/>
    </source>
</evidence>
<evidence type="ECO:0000313" key="7">
    <source>
        <dbReference type="Proteomes" id="UP001500929"/>
    </source>
</evidence>
<dbReference type="InterPro" id="IPR050107">
    <property type="entry name" value="ABC_carbohydrate_import_ATPase"/>
</dbReference>
<keyword evidence="3" id="KW-0547">Nucleotide-binding</keyword>
<reference evidence="7" key="1">
    <citation type="journal article" date="2019" name="Int. J. Syst. Evol. Microbiol.">
        <title>The Global Catalogue of Microorganisms (GCM) 10K type strain sequencing project: providing services to taxonomists for standard genome sequencing and annotation.</title>
        <authorList>
            <consortium name="The Broad Institute Genomics Platform"/>
            <consortium name="The Broad Institute Genome Sequencing Center for Infectious Disease"/>
            <person name="Wu L."/>
            <person name="Ma J."/>
        </authorList>
    </citation>
    <scope>NUCLEOTIDE SEQUENCE [LARGE SCALE GENOMIC DNA]</scope>
    <source>
        <strain evidence="7">JCM 16117</strain>
    </source>
</reference>
<comment type="caution">
    <text evidence="6">The sequence shown here is derived from an EMBL/GenBank/DDBJ whole genome shotgun (WGS) entry which is preliminary data.</text>
</comment>
<protein>
    <submittedName>
        <fullName evidence="6">Sugar ABC transporter ATP-binding protein</fullName>
    </submittedName>
</protein>
<dbReference type="EMBL" id="BAAAQY010000007">
    <property type="protein sequence ID" value="GAA2239096.1"/>
    <property type="molecule type" value="Genomic_DNA"/>
</dbReference>
<dbReference type="PROSITE" id="PS50893">
    <property type="entry name" value="ABC_TRANSPORTER_2"/>
    <property type="match status" value="2"/>
</dbReference>
<evidence type="ECO:0000256" key="3">
    <source>
        <dbReference type="ARBA" id="ARBA00022741"/>
    </source>
</evidence>
<evidence type="ECO:0000313" key="6">
    <source>
        <dbReference type="EMBL" id="GAA2239096.1"/>
    </source>
</evidence>
<dbReference type="Proteomes" id="UP001500929">
    <property type="component" value="Unassembled WGS sequence"/>
</dbReference>
<dbReference type="InterPro" id="IPR003439">
    <property type="entry name" value="ABC_transporter-like_ATP-bd"/>
</dbReference>
<dbReference type="InterPro" id="IPR027417">
    <property type="entry name" value="P-loop_NTPase"/>
</dbReference>
<feature type="domain" description="ABC transporter" evidence="5">
    <location>
        <begin position="1"/>
        <end position="220"/>
    </location>
</feature>